<feature type="domain" description="PPIase FKBP-type" evidence="11">
    <location>
        <begin position="434"/>
        <end position="527"/>
    </location>
</feature>
<evidence type="ECO:0000259" key="10">
    <source>
        <dbReference type="PROSITE" id="PS50013"/>
    </source>
</evidence>
<keyword evidence="13" id="KW-1185">Reference proteome</keyword>
<evidence type="ECO:0000256" key="8">
    <source>
        <dbReference type="PROSITE-ProRule" id="PRU00023"/>
    </source>
</evidence>
<dbReference type="InterPro" id="IPR030300">
    <property type="entry name" value="CPSRP43_chromodomain_3"/>
</dbReference>
<sequence>MEALTVNPPLYCTLKNRSSTKPTLNSHEPATISHSFLSLSLSTSISHRLIRTYAVEDKQSSFFVDQEELINQETTPQEDESFGEVKKIIGSRIAAASIEGGDAEEGGGLMEYLIEWKDGHTPSWLPASFIAKDVIAEYETPWWTAAKKADDVALQNLIQPTPNEEDEEEEVATLERYVDAVDEDGRTALLFVAGLGSEECVRILASAGANVNHKDIRGQLTPLHMAAGYVKPNVVRVLIELGADPEIEDEIGRTPLDLAKEVLNATPKGSAVQFARRLGLENVIKVLEDAIYEFAEVEEILEKRGQDDKVEYLVKWKDSDEKEWVKAGLIGEDLVKDFEDGLEYAVAEEILDCREGVEKKREFLVKWSDIEEATWEPEENVDPDLIKEFEVKNGGEVVAVEEADTSPAMETEVEKKGVEKVVLKAGYGPKPSPGQTVTVHCTGYGKDGDMSRKFWSTKDFGQKPFTFQIGQGLVIKAWDEGVMDMQLGEVARLHCTPEYGYGASGFPTWGIQPNSPLVFEIEVLKIK</sequence>
<feature type="domain" description="Chromo" evidence="10">
    <location>
        <begin position="345"/>
        <end position="393"/>
    </location>
</feature>
<dbReference type="InterPro" id="IPR023780">
    <property type="entry name" value="Chromo_domain"/>
</dbReference>
<reference evidence="12 13" key="1">
    <citation type="journal article" date="2018" name="Science">
        <title>The opium poppy genome and morphinan production.</title>
        <authorList>
            <person name="Guo L."/>
            <person name="Winzer T."/>
            <person name="Yang X."/>
            <person name="Li Y."/>
            <person name="Ning Z."/>
            <person name="He Z."/>
            <person name="Teodor R."/>
            <person name="Lu Y."/>
            <person name="Bowser T.A."/>
            <person name="Graham I.A."/>
            <person name="Ye K."/>
        </authorList>
    </citation>
    <scope>NUCLEOTIDE SEQUENCE [LARGE SCALE GENOMIC DNA]</scope>
    <source>
        <strain evidence="13">cv. HN1</strain>
        <tissue evidence="12">Leaves</tissue>
    </source>
</reference>
<dbReference type="PANTHER" id="PTHR10516:SF443">
    <property type="entry name" value="FK506-BINDING PROTEIN 59-RELATED"/>
    <property type="match status" value="1"/>
</dbReference>
<keyword evidence="8" id="KW-0040">ANK repeat</keyword>
<dbReference type="SUPFAM" id="SSF54160">
    <property type="entry name" value="Chromo domain-like"/>
    <property type="match status" value="3"/>
</dbReference>
<feature type="repeat" description="ANK" evidence="8">
    <location>
        <begin position="184"/>
        <end position="216"/>
    </location>
</feature>
<evidence type="ECO:0000256" key="5">
    <source>
        <dbReference type="ARBA" id="ARBA00023110"/>
    </source>
</evidence>
<dbReference type="SMART" id="SM00298">
    <property type="entry name" value="CHROMO"/>
    <property type="match status" value="3"/>
</dbReference>
<dbReference type="PANTHER" id="PTHR10516">
    <property type="entry name" value="PEPTIDYL-PROLYL CIS-TRANS ISOMERASE"/>
    <property type="match status" value="1"/>
</dbReference>
<comment type="similarity">
    <text evidence="3">Belongs to the FKBP-type PPIase family.</text>
</comment>
<dbReference type="InterPro" id="IPR001179">
    <property type="entry name" value="PPIase_FKBP_dom"/>
</dbReference>
<dbReference type="Gene3D" id="1.25.40.20">
    <property type="entry name" value="Ankyrin repeat-containing domain"/>
    <property type="match status" value="1"/>
</dbReference>
<keyword evidence="4" id="KW-0963">Cytoplasm</keyword>
<evidence type="ECO:0000256" key="3">
    <source>
        <dbReference type="ARBA" id="ARBA00006577"/>
    </source>
</evidence>
<evidence type="ECO:0000256" key="7">
    <source>
        <dbReference type="ARBA" id="ARBA00023235"/>
    </source>
</evidence>
<accession>A0A4Y7I8B8</accession>
<dbReference type="Gene3D" id="3.10.50.40">
    <property type="match status" value="1"/>
</dbReference>
<dbReference type="GO" id="GO:0003755">
    <property type="term" value="F:peptidyl-prolyl cis-trans isomerase activity"/>
    <property type="evidence" value="ECO:0007669"/>
    <property type="project" value="UniProtKB-KW"/>
</dbReference>
<keyword evidence="5 9" id="KW-0697">Rotamase</keyword>
<dbReference type="Pfam" id="PF00385">
    <property type="entry name" value="Chromo"/>
    <property type="match status" value="1"/>
</dbReference>
<comment type="subcellular location">
    <subcellularLocation>
        <location evidence="2">Cytoplasm</location>
    </subcellularLocation>
</comment>
<evidence type="ECO:0000256" key="6">
    <source>
        <dbReference type="ARBA" id="ARBA00023157"/>
    </source>
</evidence>
<proteinExistence type="inferred from homology"/>
<dbReference type="InterPro" id="IPR050689">
    <property type="entry name" value="FKBP-type_PPIase"/>
</dbReference>
<keyword evidence="7 9" id="KW-0413">Isomerase</keyword>
<dbReference type="InterPro" id="IPR000953">
    <property type="entry name" value="Chromo/chromo_shadow_dom"/>
</dbReference>
<dbReference type="SUPFAM" id="SSF48403">
    <property type="entry name" value="Ankyrin repeat"/>
    <property type="match status" value="1"/>
</dbReference>
<dbReference type="CDD" id="cd18628">
    <property type="entry name" value="CD3_cpSRP43_like"/>
    <property type="match status" value="1"/>
</dbReference>
<evidence type="ECO:0000259" key="11">
    <source>
        <dbReference type="PROSITE" id="PS50059"/>
    </source>
</evidence>
<comment type="catalytic activity">
    <reaction evidence="1 9">
        <text>[protein]-peptidylproline (omega=180) = [protein]-peptidylproline (omega=0)</text>
        <dbReference type="Rhea" id="RHEA:16237"/>
        <dbReference type="Rhea" id="RHEA-COMP:10747"/>
        <dbReference type="Rhea" id="RHEA-COMP:10748"/>
        <dbReference type="ChEBI" id="CHEBI:83833"/>
        <dbReference type="ChEBI" id="CHEBI:83834"/>
        <dbReference type="EC" id="5.2.1.8"/>
    </reaction>
</comment>
<dbReference type="FunFam" id="3.10.50.40:FF:000031">
    <property type="entry name" value="Peptidylprolyl isomerase"/>
    <property type="match status" value="1"/>
</dbReference>
<dbReference type="InterPro" id="IPR036770">
    <property type="entry name" value="Ankyrin_rpt-contain_sf"/>
</dbReference>
<dbReference type="PROSITE" id="PS50297">
    <property type="entry name" value="ANK_REP_REGION"/>
    <property type="match status" value="2"/>
</dbReference>
<dbReference type="Gramene" id="RZC45054">
    <property type="protein sequence ID" value="RZC45054"/>
    <property type="gene ID" value="C5167_038004"/>
</dbReference>
<dbReference type="InterPro" id="IPR046357">
    <property type="entry name" value="PPIase_dom_sf"/>
</dbReference>
<name>A0A4Y7I8B8_PAPSO</name>
<protein>
    <recommendedName>
        <fullName evidence="9">peptidylprolyl isomerase</fullName>
        <ecNumber evidence="9">5.2.1.8</ecNumber>
    </recommendedName>
</protein>
<evidence type="ECO:0000313" key="13">
    <source>
        <dbReference type="Proteomes" id="UP000316621"/>
    </source>
</evidence>
<dbReference type="STRING" id="3469.A0A4Y7I8B8"/>
<dbReference type="SUPFAM" id="SSF54534">
    <property type="entry name" value="FKBP-like"/>
    <property type="match status" value="1"/>
</dbReference>
<evidence type="ECO:0000256" key="4">
    <source>
        <dbReference type="ARBA" id="ARBA00022490"/>
    </source>
</evidence>
<evidence type="ECO:0000256" key="9">
    <source>
        <dbReference type="PROSITE-ProRule" id="PRU00277"/>
    </source>
</evidence>
<dbReference type="PROSITE" id="PS50013">
    <property type="entry name" value="CHROMO_2"/>
    <property type="match status" value="2"/>
</dbReference>
<feature type="domain" description="Chromo" evidence="10">
    <location>
        <begin position="295"/>
        <end position="324"/>
    </location>
</feature>
<gene>
    <name evidence="12" type="ORF">C5167_038004</name>
</gene>
<dbReference type="PROSITE" id="PS50059">
    <property type="entry name" value="FKBP_PPIASE"/>
    <property type="match status" value="1"/>
</dbReference>
<dbReference type="Proteomes" id="UP000316621">
    <property type="component" value="Chromosome 1"/>
</dbReference>
<evidence type="ECO:0000313" key="12">
    <source>
        <dbReference type="EMBL" id="RZC45054.1"/>
    </source>
</evidence>
<dbReference type="Pfam" id="PF12796">
    <property type="entry name" value="Ank_2"/>
    <property type="match status" value="1"/>
</dbReference>
<dbReference type="InterPro" id="IPR016197">
    <property type="entry name" value="Chromo-like_dom_sf"/>
</dbReference>
<feature type="repeat" description="ANK" evidence="8">
    <location>
        <begin position="218"/>
        <end position="250"/>
    </location>
</feature>
<organism evidence="12 13">
    <name type="scientific">Papaver somniferum</name>
    <name type="common">Opium poppy</name>
    <dbReference type="NCBI Taxonomy" id="3469"/>
    <lineage>
        <taxon>Eukaryota</taxon>
        <taxon>Viridiplantae</taxon>
        <taxon>Streptophyta</taxon>
        <taxon>Embryophyta</taxon>
        <taxon>Tracheophyta</taxon>
        <taxon>Spermatophyta</taxon>
        <taxon>Magnoliopsida</taxon>
        <taxon>Ranunculales</taxon>
        <taxon>Papaveraceae</taxon>
        <taxon>Papaveroideae</taxon>
        <taxon>Papaver</taxon>
    </lineage>
</organism>
<dbReference type="OrthoDB" id="341259at2759"/>
<dbReference type="GO" id="GO:0005737">
    <property type="term" value="C:cytoplasm"/>
    <property type="evidence" value="ECO:0007669"/>
    <property type="project" value="UniProtKB-SubCell"/>
</dbReference>
<dbReference type="PROSITE" id="PS50088">
    <property type="entry name" value="ANK_REPEAT"/>
    <property type="match status" value="2"/>
</dbReference>
<dbReference type="EMBL" id="CM010715">
    <property type="protein sequence ID" value="RZC45054.1"/>
    <property type="molecule type" value="Genomic_DNA"/>
</dbReference>
<dbReference type="AlphaFoldDB" id="A0A4Y7I8B8"/>
<evidence type="ECO:0000256" key="2">
    <source>
        <dbReference type="ARBA" id="ARBA00004496"/>
    </source>
</evidence>
<dbReference type="EC" id="5.2.1.8" evidence="9"/>
<keyword evidence="6" id="KW-1015">Disulfide bond</keyword>
<dbReference type="Gene3D" id="2.40.50.40">
    <property type="match status" value="3"/>
</dbReference>
<dbReference type="Pfam" id="PF00254">
    <property type="entry name" value="FKBP_C"/>
    <property type="match status" value="1"/>
</dbReference>
<evidence type="ECO:0000256" key="1">
    <source>
        <dbReference type="ARBA" id="ARBA00000971"/>
    </source>
</evidence>
<dbReference type="InterPro" id="IPR002110">
    <property type="entry name" value="Ankyrin_rpt"/>
</dbReference>
<dbReference type="SMART" id="SM00248">
    <property type="entry name" value="ANK"/>
    <property type="match status" value="2"/>
</dbReference>